<dbReference type="Pfam" id="PF02357">
    <property type="entry name" value="NusG"/>
    <property type="match status" value="1"/>
</dbReference>
<evidence type="ECO:0000256" key="1">
    <source>
        <dbReference type="ARBA" id="ARBA00022472"/>
    </source>
</evidence>
<dbReference type="InterPro" id="IPR005824">
    <property type="entry name" value="KOW"/>
</dbReference>
<evidence type="ECO:0000259" key="9">
    <source>
        <dbReference type="SMART" id="SM00739"/>
    </source>
</evidence>
<dbReference type="InterPro" id="IPR014722">
    <property type="entry name" value="Rib_uL2_dom2"/>
</dbReference>
<accession>A0A068DWP7</accession>
<dbReference type="PANTHER" id="PTHR30265:SF2">
    <property type="entry name" value="TRANSCRIPTION TERMINATION_ANTITERMINATION PROTEIN NUSG"/>
    <property type="match status" value="1"/>
</dbReference>
<dbReference type="Gene3D" id="2.30.30.30">
    <property type="match status" value="1"/>
</dbReference>
<dbReference type="OrthoDB" id="9809075at2"/>
<dbReference type="RefSeq" id="WP_038436160.1">
    <property type="nucleotide sequence ID" value="NZ_CP006873.1"/>
</dbReference>
<dbReference type="HOGENOM" id="CLU_067287_1_0_10"/>
<proteinExistence type="inferred from homology"/>
<dbReference type="SMART" id="SM00738">
    <property type="entry name" value="NGN"/>
    <property type="match status" value="1"/>
</dbReference>
<dbReference type="PANTHER" id="PTHR30265">
    <property type="entry name" value="RHO-INTERACTING TRANSCRIPTION TERMINATION FACTOR NUSG"/>
    <property type="match status" value="1"/>
</dbReference>
<evidence type="ECO:0000256" key="2">
    <source>
        <dbReference type="ARBA" id="ARBA00022814"/>
    </source>
</evidence>
<dbReference type="KEGG" id="elv:FNIIJ_160"/>
<comment type="function">
    <text evidence="5 7">Participates in transcription elongation, termination and antitermination.</text>
</comment>
<dbReference type="Pfam" id="PF00467">
    <property type="entry name" value="KOW"/>
    <property type="match status" value="1"/>
</dbReference>
<organism evidence="10 11">
    <name type="scientific">Candidatus Walczuchella monophlebidarum</name>
    <dbReference type="NCBI Taxonomy" id="1415657"/>
    <lineage>
        <taxon>Bacteria</taxon>
        <taxon>Pseudomonadati</taxon>
        <taxon>Bacteroidota</taxon>
        <taxon>Flavobacteriia</taxon>
        <taxon>Flavobacteriales</taxon>
        <taxon>Candidatus Walczuchella</taxon>
    </lineage>
</organism>
<keyword evidence="2 5" id="KW-0889">Transcription antitermination</keyword>
<dbReference type="GO" id="GO:0006354">
    <property type="term" value="P:DNA-templated transcription elongation"/>
    <property type="evidence" value="ECO:0007669"/>
    <property type="project" value="UniProtKB-UniRule"/>
</dbReference>
<evidence type="ECO:0000256" key="4">
    <source>
        <dbReference type="ARBA" id="ARBA00023163"/>
    </source>
</evidence>
<evidence type="ECO:0000256" key="6">
    <source>
        <dbReference type="NCBIfam" id="TIGR00922"/>
    </source>
</evidence>
<dbReference type="AlphaFoldDB" id="A0A068DWP7"/>
<dbReference type="InterPro" id="IPR036735">
    <property type="entry name" value="NGN_dom_sf"/>
</dbReference>
<dbReference type="Gene3D" id="3.30.70.940">
    <property type="entry name" value="NusG, N-terminal domain"/>
    <property type="match status" value="1"/>
</dbReference>
<dbReference type="CDD" id="cd09891">
    <property type="entry name" value="NGN_Bact_1"/>
    <property type="match status" value="1"/>
</dbReference>
<evidence type="ECO:0000313" key="10">
    <source>
        <dbReference type="EMBL" id="AID37443.1"/>
    </source>
</evidence>
<evidence type="ECO:0000256" key="7">
    <source>
        <dbReference type="RuleBase" id="RU000538"/>
    </source>
</evidence>
<gene>
    <name evidence="5 10" type="primary">nusG</name>
    <name evidence="10" type="ORF">FNIIJ_160</name>
</gene>
<dbReference type="SMART" id="SM00739">
    <property type="entry name" value="KOW"/>
    <property type="match status" value="1"/>
</dbReference>
<dbReference type="HAMAP" id="MF_00948">
    <property type="entry name" value="NusG"/>
    <property type="match status" value="1"/>
</dbReference>
<dbReference type="SUPFAM" id="SSF82679">
    <property type="entry name" value="N-utilization substance G protein NusG, N-terminal domain"/>
    <property type="match status" value="1"/>
</dbReference>
<dbReference type="InterPro" id="IPR043425">
    <property type="entry name" value="NusG-like"/>
</dbReference>
<name>A0A068DWP7_9FLAO</name>
<reference evidence="10 11" key="1">
    <citation type="journal article" date="2014" name="Genome Biol. Evol.">
        <title>Genome sequence of "Candidatus Walczuchella monophlebidarum" the flavobacterial endosymbiont of Llaveia axin axin (Hemiptera: Coccoidea: Monophlebidae).</title>
        <authorList>
            <person name="Rosas-Perez T."/>
            <person name="Rosenblueth M."/>
            <person name="Rincon-Rosales R."/>
            <person name="Mora J."/>
            <person name="Martinez-Romero E."/>
        </authorList>
    </citation>
    <scope>NUCLEOTIDE SEQUENCE [LARGE SCALE GENOMIC DNA]</scope>
    <source>
        <strain evidence="10">FNIIJ</strain>
    </source>
</reference>
<evidence type="ECO:0000313" key="11">
    <source>
        <dbReference type="Proteomes" id="UP000027148"/>
    </source>
</evidence>
<comment type="similarity">
    <text evidence="5 7">Belongs to the NusG family.</text>
</comment>
<protein>
    <recommendedName>
        <fullName evidence="5 6">Transcription termination/antitermination protein NusG</fullName>
    </recommendedName>
</protein>
<feature type="domain" description="KOW" evidence="9">
    <location>
        <begin position="127"/>
        <end position="154"/>
    </location>
</feature>
<dbReference type="NCBIfam" id="TIGR00922">
    <property type="entry name" value="nusG"/>
    <property type="match status" value="1"/>
</dbReference>
<dbReference type="GO" id="GO:0032784">
    <property type="term" value="P:regulation of DNA-templated transcription elongation"/>
    <property type="evidence" value="ECO:0007669"/>
    <property type="project" value="InterPro"/>
</dbReference>
<dbReference type="Proteomes" id="UP000027148">
    <property type="component" value="Chromosome"/>
</dbReference>
<dbReference type="InterPro" id="IPR006645">
    <property type="entry name" value="NGN-like_dom"/>
</dbReference>
<dbReference type="CDD" id="cd06091">
    <property type="entry name" value="KOW_NusG"/>
    <property type="match status" value="1"/>
</dbReference>
<evidence type="ECO:0000259" key="8">
    <source>
        <dbReference type="SMART" id="SM00738"/>
    </source>
</evidence>
<dbReference type="STRING" id="1415657.FNIIJ_160"/>
<dbReference type="SUPFAM" id="SSF50104">
    <property type="entry name" value="Translation proteins SH3-like domain"/>
    <property type="match status" value="1"/>
</dbReference>
<dbReference type="GO" id="GO:0031564">
    <property type="term" value="P:transcription antitermination"/>
    <property type="evidence" value="ECO:0007669"/>
    <property type="project" value="UniProtKB-UniRule"/>
</dbReference>
<dbReference type="EMBL" id="CP006873">
    <property type="protein sequence ID" value="AID37443.1"/>
    <property type="molecule type" value="Genomic_DNA"/>
</dbReference>
<feature type="domain" description="NusG-like N-terminal" evidence="8">
    <location>
        <begin position="6"/>
        <end position="116"/>
    </location>
</feature>
<dbReference type="InterPro" id="IPR047050">
    <property type="entry name" value="NGN"/>
</dbReference>
<dbReference type="PRINTS" id="PR00338">
    <property type="entry name" value="NUSGTNSCPFCT"/>
</dbReference>
<keyword evidence="11" id="KW-1185">Reference proteome</keyword>
<keyword evidence="4 5" id="KW-0804">Transcription</keyword>
<dbReference type="GO" id="GO:0005829">
    <property type="term" value="C:cytosol"/>
    <property type="evidence" value="ECO:0007669"/>
    <property type="project" value="TreeGrafter"/>
</dbReference>
<keyword evidence="1 5" id="KW-0806">Transcription termination</keyword>
<dbReference type="InterPro" id="IPR008991">
    <property type="entry name" value="Translation_prot_SH3-like_sf"/>
</dbReference>
<evidence type="ECO:0000256" key="5">
    <source>
        <dbReference type="HAMAP-Rule" id="MF_00948"/>
    </source>
</evidence>
<sequence>MKKTHEKQWYILRTVSGKENQVKYYIENEIQHLGIKENIGKVLVPVKKIIQIRNGKKIKKEKIYYPGYVLIETCLKSQVEQTLKNIPGVISFLSEKKGGHPIPMRKYEVNRMFGIVNELSERNASVSFIRGEKVKIIDGTFVGFSGTIEKIHEEKVSLSVLIFGRKTPLYLSLTQIEKII</sequence>
<keyword evidence="3 5" id="KW-0805">Transcription regulation</keyword>
<dbReference type="GO" id="GO:0006353">
    <property type="term" value="P:DNA-templated transcription termination"/>
    <property type="evidence" value="ECO:0007669"/>
    <property type="project" value="UniProtKB-UniRule"/>
</dbReference>
<dbReference type="InterPro" id="IPR001062">
    <property type="entry name" value="Transcrpt_antiterm_NusG"/>
</dbReference>
<evidence type="ECO:0000256" key="3">
    <source>
        <dbReference type="ARBA" id="ARBA00023015"/>
    </source>
</evidence>